<dbReference type="InterPro" id="IPR036412">
    <property type="entry name" value="HAD-like_sf"/>
</dbReference>
<dbReference type="OrthoDB" id="1650327at2"/>
<sequence>MKFVFDLDGTICFKGRPVTEKILGALENLQSNGHEVIFASARPIRDMLPVLHERFHKHTMIGGNGSLIARHGALEHAASFSEDKTNVIIRLIAEFEAKYLIDGEWDYSYTGDPDHPILNNLDPAKLAKKIPLDAHQSIVKVLILAANDMKGLAERLSAMDVVVHKHGKENVLDISPKGIHKWDALSRMNVRKGEYVAFGNDANDITMFMNASRSVMIGHHEELAKHASESILLDENVEDRIVSKLESLSNNCKMCN</sequence>
<dbReference type="RefSeq" id="WP_144705837.1">
    <property type="nucleotide sequence ID" value="NZ_VNJJ01000014.1"/>
</dbReference>
<dbReference type="InterPro" id="IPR023214">
    <property type="entry name" value="HAD_sf"/>
</dbReference>
<dbReference type="GO" id="GO:0016791">
    <property type="term" value="F:phosphatase activity"/>
    <property type="evidence" value="ECO:0007669"/>
    <property type="project" value="TreeGrafter"/>
</dbReference>
<dbReference type="Pfam" id="PF08282">
    <property type="entry name" value="Hydrolase_3"/>
    <property type="match status" value="1"/>
</dbReference>
<dbReference type="PANTHER" id="PTHR10000:SF53">
    <property type="entry name" value="5-AMINO-6-(5-PHOSPHO-D-RIBITYLAMINO)URACIL PHOSPHATASE YBJI-RELATED"/>
    <property type="match status" value="1"/>
</dbReference>
<comment type="caution">
    <text evidence="1">The sequence shown here is derived from an EMBL/GenBank/DDBJ whole genome shotgun (WGS) entry which is preliminary data.</text>
</comment>
<dbReference type="EMBL" id="VNJJ01000014">
    <property type="protein sequence ID" value="TVX96906.1"/>
    <property type="molecule type" value="Genomic_DNA"/>
</dbReference>
<dbReference type="InterPro" id="IPR006379">
    <property type="entry name" value="HAD-SF_hydro_IIB"/>
</dbReference>
<evidence type="ECO:0000313" key="2">
    <source>
        <dbReference type="Proteomes" id="UP000316330"/>
    </source>
</evidence>
<dbReference type="PANTHER" id="PTHR10000">
    <property type="entry name" value="PHOSPHOSERINE PHOSPHATASE"/>
    <property type="match status" value="1"/>
</dbReference>
<dbReference type="Gene3D" id="3.40.50.1000">
    <property type="entry name" value="HAD superfamily/HAD-like"/>
    <property type="match status" value="1"/>
</dbReference>
<dbReference type="Proteomes" id="UP000316330">
    <property type="component" value="Unassembled WGS sequence"/>
</dbReference>
<accession>A0A559JAL4</accession>
<reference evidence="1 2" key="1">
    <citation type="submission" date="2019-07" db="EMBL/GenBank/DDBJ databases">
        <authorList>
            <person name="Kim J."/>
        </authorList>
    </citation>
    <scope>NUCLEOTIDE SEQUENCE [LARGE SCALE GENOMIC DNA]</scope>
    <source>
        <strain evidence="1 2">G13</strain>
    </source>
</reference>
<proteinExistence type="predicted"/>
<gene>
    <name evidence="1" type="ORF">FPZ45_20135</name>
</gene>
<evidence type="ECO:0000313" key="1">
    <source>
        <dbReference type="EMBL" id="TVX96906.1"/>
    </source>
</evidence>
<keyword evidence="2" id="KW-1185">Reference proteome</keyword>
<dbReference type="AlphaFoldDB" id="A0A559JAL4"/>
<dbReference type="GO" id="GO:0005829">
    <property type="term" value="C:cytosol"/>
    <property type="evidence" value="ECO:0007669"/>
    <property type="project" value="TreeGrafter"/>
</dbReference>
<name>A0A559JAL4_9BACL</name>
<dbReference type="NCBIfam" id="TIGR01484">
    <property type="entry name" value="HAD-SF-IIB"/>
    <property type="match status" value="1"/>
</dbReference>
<dbReference type="GO" id="GO:0000287">
    <property type="term" value="F:magnesium ion binding"/>
    <property type="evidence" value="ECO:0007669"/>
    <property type="project" value="TreeGrafter"/>
</dbReference>
<protein>
    <submittedName>
        <fullName evidence="1">HAD family phosphatase</fullName>
    </submittedName>
</protein>
<dbReference type="Gene3D" id="3.30.1240.10">
    <property type="match status" value="1"/>
</dbReference>
<organism evidence="1 2">
    <name type="scientific">Cohnella terricola</name>
    <dbReference type="NCBI Taxonomy" id="1289167"/>
    <lineage>
        <taxon>Bacteria</taxon>
        <taxon>Bacillati</taxon>
        <taxon>Bacillota</taxon>
        <taxon>Bacilli</taxon>
        <taxon>Bacillales</taxon>
        <taxon>Paenibacillaceae</taxon>
        <taxon>Cohnella</taxon>
    </lineage>
</organism>
<dbReference type="SUPFAM" id="SSF56784">
    <property type="entry name" value="HAD-like"/>
    <property type="match status" value="1"/>
</dbReference>